<dbReference type="SUPFAM" id="SSF53697">
    <property type="entry name" value="SIS domain"/>
    <property type="match status" value="1"/>
</dbReference>
<evidence type="ECO:0000313" key="2">
    <source>
        <dbReference type="EMBL" id="AIZ14685.1"/>
    </source>
</evidence>
<dbReference type="InterPro" id="IPR047640">
    <property type="entry name" value="RpiR-like"/>
</dbReference>
<sequence>MNDEKKYSDGESETQAAVPNAVERIHGSFDTLTVTEQEAARFILGHLTDVLVCNSAELAELSGVSQPTMSRLYRKLGYANAGEFRRDIRKFHQPGAPELAGVNSVAGSERDGLVSSHMERELAAIRRTFARLDERAVCKAARMLASARKVCVIGFRNGYPVALHLREQLMQLRPDVAALPQPGQSIAEEIVDYDSSDVAILVGVRRRPSLFSGVAQALHEAGVPTIVIGDATVRTALPEGDAMVLEADLSVHVLSNYTAVYAVAALLVDALSDQIASSSRISTDVPSAALSHDSKHSDANTVQQSVDRIEEINRQLLQLGELESSRRPHTSRS</sequence>
<dbReference type="PANTHER" id="PTHR30514:SF18">
    <property type="entry name" value="RPIR-FAMILY TRANSCRIPTIONAL REGULATOR"/>
    <property type="match status" value="1"/>
</dbReference>
<dbReference type="KEGG" id="bka:AH68_06165"/>
<dbReference type="GO" id="GO:0003700">
    <property type="term" value="F:DNA-binding transcription factor activity"/>
    <property type="evidence" value="ECO:0007669"/>
    <property type="project" value="InterPro"/>
</dbReference>
<dbReference type="InterPro" id="IPR009057">
    <property type="entry name" value="Homeodomain-like_sf"/>
</dbReference>
<accession>A0A0A7I622</accession>
<dbReference type="AlphaFoldDB" id="A0A0A7I622"/>
<evidence type="ECO:0000259" key="1">
    <source>
        <dbReference type="PROSITE" id="PS51071"/>
    </source>
</evidence>
<dbReference type="HOGENOM" id="CLU_055769_1_2_11"/>
<proteinExistence type="predicted"/>
<dbReference type="Gene3D" id="3.40.50.10490">
    <property type="entry name" value="Glucose-6-phosphate isomerase like protein, domain 1"/>
    <property type="match status" value="1"/>
</dbReference>
<dbReference type="STRING" id="1447716.AH68_06165"/>
<dbReference type="RefSeq" id="WP_052189171.1">
    <property type="nucleotide sequence ID" value="NZ_CP007456.1"/>
</dbReference>
<dbReference type="GO" id="GO:1901135">
    <property type="term" value="P:carbohydrate derivative metabolic process"/>
    <property type="evidence" value="ECO:0007669"/>
    <property type="project" value="InterPro"/>
</dbReference>
<dbReference type="InterPro" id="IPR000281">
    <property type="entry name" value="HTH_RpiR"/>
</dbReference>
<dbReference type="Gene3D" id="1.10.10.10">
    <property type="entry name" value="Winged helix-like DNA-binding domain superfamily/Winged helix DNA-binding domain"/>
    <property type="match status" value="1"/>
</dbReference>
<dbReference type="OrthoDB" id="3237351at2"/>
<organism evidence="2 3">
    <name type="scientific">Bifidobacterium catenulatum PV20-2</name>
    <dbReference type="NCBI Taxonomy" id="1447716"/>
    <lineage>
        <taxon>Bacteria</taxon>
        <taxon>Bacillati</taxon>
        <taxon>Actinomycetota</taxon>
        <taxon>Actinomycetes</taxon>
        <taxon>Bifidobacteriales</taxon>
        <taxon>Bifidobacteriaceae</taxon>
        <taxon>Bifidobacterium</taxon>
    </lineage>
</organism>
<dbReference type="GO" id="GO:0097367">
    <property type="term" value="F:carbohydrate derivative binding"/>
    <property type="evidence" value="ECO:0007669"/>
    <property type="project" value="InterPro"/>
</dbReference>
<dbReference type="SUPFAM" id="SSF46689">
    <property type="entry name" value="Homeodomain-like"/>
    <property type="match status" value="1"/>
</dbReference>
<name>A0A0A7I622_9BIFI</name>
<dbReference type="PROSITE" id="PS51071">
    <property type="entry name" value="HTH_RPIR"/>
    <property type="match status" value="1"/>
</dbReference>
<dbReference type="PANTHER" id="PTHR30514">
    <property type="entry name" value="GLUCOKINASE"/>
    <property type="match status" value="1"/>
</dbReference>
<evidence type="ECO:0000313" key="3">
    <source>
        <dbReference type="Proteomes" id="UP000030625"/>
    </source>
</evidence>
<gene>
    <name evidence="2" type="ORF">AH68_06165</name>
</gene>
<dbReference type="GO" id="GO:0003677">
    <property type="term" value="F:DNA binding"/>
    <property type="evidence" value="ECO:0007669"/>
    <property type="project" value="InterPro"/>
</dbReference>
<reference evidence="2 3" key="1">
    <citation type="journal article" date="2015" name="Genome Announc.">
        <title>Complete and Assembled Genome Sequence of Bifidobacterium kashiwanohense PV20-2, Isolated from the Feces of an Anemic Kenyan Infant.</title>
        <authorList>
            <person name="Vazquez-Gutierrez P."/>
            <person name="Lacroix C."/>
            <person name="Chassard C."/>
            <person name="Klumpp J."/>
            <person name="Jans C."/>
            <person name="Stevens M.J."/>
        </authorList>
    </citation>
    <scope>NUCLEOTIDE SEQUENCE [LARGE SCALE GENOMIC DNA]</scope>
    <source>
        <strain evidence="2 3">PV20-2</strain>
    </source>
</reference>
<dbReference type="Pfam" id="PF01418">
    <property type="entry name" value="HTH_6"/>
    <property type="match status" value="1"/>
</dbReference>
<protein>
    <submittedName>
        <fullName evidence="2">RpiR family transcriptional regulator</fullName>
    </submittedName>
</protein>
<dbReference type="InterPro" id="IPR036388">
    <property type="entry name" value="WH-like_DNA-bd_sf"/>
</dbReference>
<feature type="domain" description="HTH rpiR-type" evidence="1">
    <location>
        <begin position="19"/>
        <end position="95"/>
    </location>
</feature>
<dbReference type="EMBL" id="CP007456">
    <property type="protein sequence ID" value="AIZ14685.1"/>
    <property type="molecule type" value="Genomic_DNA"/>
</dbReference>
<dbReference type="Proteomes" id="UP000030625">
    <property type="component" value="Chromosome"/>
</dbReference>
<dbReference type="InterPro" id="IPR046348">
    <property type="entry name" value="SIS_dom_sf"/>
</dbReference>